<keyword evidence="2" id="KW-1185">Reference proteome</keyword>
<comment type="caution">
    <text evidence="1">The sequence shown here is derived from an EMBL/GenBank/DDBJ whole genome shotgun (WGS) entry which is preliminary data.</text>
</comment>
<dbReference type="GO" id="GO:0006508">
    <property type="term" value="P:proteolysis"/>
    <property type="evidence" value="ECO:0007669"/>
    <property type="project" value="UniProtKB-KW"/>
</dbReference>
<protein>
    <submittedName>
        <fullName evidence="1">Thymus-specific serine protease</fullName>
    </submittedName>
</protein>
<evidence type="ECO:0000313" key="1">
    <source>
        <dbReference type="EMBL" id="KAF4656914.1"/>
    </source>
</evidence>
<keyword evidence="1" id="KW-0645">Protease</keyword>
<dbReference type="AlphaFoldDB" id="A0A7J6LCE7"/>
<evidence type="ECO:0000313" key="2">
    <source>
        <dbReference type="Proteomes" id="UP000591131"/>
    </source>
</evidence>
<sequence length="173" mass="19487">MNGWATGVQLQYNDPECKEDYCNIQRICSKLTTRGKPPLDLLADIYKTNVPSRECLAEILRSVIAALQNGKSSDEGRMSEFHACTSRGLYPTCSQASCPFFTGRDRDYFYYAKWLCELGFGLSDKEILEGIEELKAYVGDFRSTTNILSINGDADPWYPSSIYEEGEGPEVEM</sequence>
<dbReference type="Pfam" id="PF05577">
    <property type="entry name" value="Peptidase_S28"/>
    <property type="match status" value="1"/>
</dbReference>
<accession>A0A7J6LCE7</accession>
<reference evidence="1 2" key="1">
    <citation type="submission" date="2020-04" db="EMBL/GenBank/DDBJ databases">
        <title>Perkinsus chesapeaki whole genome sequence.</title>
        <authorList>
            <person name="Bogema D.R."/>
        </authorList>
    </citation>
    <scope>NUCLEOTIDE SEQUENCE [LARGE SCALE GENOMIC DNA]</scope>
    <source>
        <strain evidence="1">ATCC PRA-425</strain>
    </source>
</reference>
<dbReference type="Proteomes" id="UP000591131">
    <property type="component" value="Unassembled WGS sequence"/>
</dbReference>
<name>A0A7J6LCE7_PERCH</name>
<dbReference type="GO" id="GO:0070008">
    <property type="term" value="F:serine-type exopeptidase activity"/>
    <property type="evidence" value="ECO:0007669"/>
    <property type="project" value="InterPro"/>
</dbReference>
<keyword evidence="1" id="KW-0378">Hydrolase</keyword>
<dbReference type="OrthoDB" id="1735038at2759"/>
<feature type="non-terminal residue" evidence="1">
    <location>
        <position position="173"/>
    </location>
</feature>
<dbReference type="EMBL" id="JAAPAO010000570">
    <property type="protein sequence ID" value="KAF4656914.1"/>
    <property type="molecule type" value="Genomic_DNA"/>
</dbReference>
<organism evidence="1 2">
    <name type="scientific">Perkinsus chesapeaki</name>
    <name type="common">Clam parasite</name>
    <name type="synonym">Perkinsus andrewsi</name>
    <dbReference type="NCBI Taxonomy" id="330153"/>
    <lineage>
        <taxon>Eukaryota</taxon>
        <taxon>Sar</taxon>
        <taxon>Alveolata</taxon>
        <taxon>Perkinsozoa</taxon>
        <taxon>Perkinsea</taxon>
        <taxon>Perkinsida</taxon>
        <taxon>Perkinsidae</taxon>
        <taxon>Perkinsus</taxon>
    </lineage>
</organism>
<gene>
    <name evidence="1" type="primary">PRSS16_34</name>
    <name evidence="1" type="ORF">FOL47_008702</name>
</gene>
<dbReference type="InterPro" id="IPR008758">
    <property type="entry name" value="Peptidase_S28"/>
</dbReference>
<proteinExistence type="predicted"/>